<keyword evidence="3 4" id="KW-0799">Topoisomerase</keyword>
<evidence type="ECO:0000256" key="4">
    <source>
        <dbReference type="PROSITE-ProRule" id="PRU01384"/>
    </source>
</evidence>
<evidence type="ECO:0000256" key="5">
    <source>
        <dbReference type="SAM" id="Coils"/>
    </source>
</evidence>
<comment type="similarity">
    <text evidence="3">Belongs to the type II topoisomerase GyrA/ParC subunit family. ParC type 2 subfamily.</text>
</comment>
<dbReference type="EC" id="5.6.2.2" evidence="3"/>
<keyword evidence="3 4" id="KW-0413">Isomerase</keyword>
<keyword evidence="1 3" id="KW-1003">Cell membrane</keyword>
<dbReference type="NCBIfam" id="TIGR01061">
    <property type="entry name" value="parC_Gpos"/>
    <property type="match status" value="1"/>
</dbReference>
<feature type="active site" description="O-(5'-phospho-DNA)-tyrosine intermediate" evidence="3 4">
    <location>
        <position position="121"/>
    </location>
</feature>
<sequence>MQEKESYLDLPLEDVIGDRFGRYSKYIIQDRALPDARDGLKPVQRRILYAMHMDRNTFDKPFRKSAKTVGNVIGNYHPHGDSSVYDAMIRLSQDWKMRNLLVQMHGNNGSIDGDPPAAMRYTEARLSAISSELLSDIEKDTVDFMLNFDDSLEEPVVLPARYPNLLVNGSTGISSGYATDIPPHQLGEVIDATIYQMENPECTIDDLMKYIKGPDFPTGGTIQGVEGIRKAYETGKGKIVLRGKAEIEELRGGKQQVTITEIPYEVNKANLVKKMDELRIDKKVDGIAEVRDDTDRTGLRIVIELKKDADGQGILHYLYKNTDLQVSYNFNMVAISNKTPKLMGLKQMLYSYIEHQKDVVTRRTKFDLSKAKEREHIVEGLIKAISILDEVIETIRASKDKRDAKNHLQEKFGFTEPQAEAIVMLQLYRLTNTDITTLQEEADELKKQIERLESILASESKLIGEIKKEMRAIKKKFDNPRRTIIEHEIEDLKINLEVVIPSEDVMVTVTKDGYVKRSSIRSYTASNGEPPGMKETDRLMTTMELNTTDTLLLFTKKGSYLFIPVHQLPEIRWKDSGQHVANIISMDNEDSIITAIPVKEFTDNQFLLFSTKNGMVKRSILSEYKAQRNSKALMAVKLKKDDEVKFVTLTEGNTDIFIATRNGYGLWYSEEEISITGQRTAGVKSINLKSDDYVVSSFTFVPGQKEPSLFLVTQRAAFKRMKLSVFEKTSRAKRGLVMLKELKRQPHRVASLVPVYKNDVVWVLSENGVLESIEVNTVRFNDRYTNGSFIFDIAEAGDVKEVWVEPREDGPLEGETGESEEPEEPDHSSNTVNPADDDQQTLF</sequence>
<keyword evidence="5" id="KW-0175">Coiled coil</keyword>
<dbReference type="InterPro" id="IPR005741">
    <property type="entry name" value="TopoIV_A_Gpos"/>
</dbReference>
<feature type="site" description="Interaction with DNA" evidence="3">
    <location>
        <position position="77"/>
    </location>
</feature>
<dbReference type="NCBIfam" id="TIGR01063">
    <property type="entry name" value="gyrA"/>
    <property type="match status" value="1"/>
</dbReference>
<feature type="compositionally biased region" description="Acidic residues" evidence="6">
    <location>
        <begin position="811"/>
        <end position="824"/>
    </location>
</feature>
<feature type="site" description="Transition state stabilizer" evidence="3">
    <location>
        <position position="120"/>
    </location>
</feature>
<comment type="subunit">
    <text evidence="3">Heterotetramer composed of ParC and ParE.</text>
</comment>
<dbReference type="PANTHER" id="PTHR43493:SF9">
    <property type="entry name" value="DNA TOPOISOMERASE 4 SUBUNIT A"/>
    <property type="match status" value="1"/>
</dbReference>
<dbReference type="PROSITE" id="PS52040">
    <property type="entry name" value="TOPO_IIA"/>
    <property type="match status" value="1"/>
</dbReference>
<feature type="site" description="Interaction with DNA" evidence="3">
    <location>
        <position position="41"/>
    </location>
</feature>
<dbReference type="Proteomes" id="UP000784880">
    <property type="component" value="Unassembled WGS sequence"/>
</dbReference>
<protein>
    <recommendedName>
        <fullName evidence="3">DNA topoisomerase 4 subunit A</fullName>
        <ecNumber evidence="3">5.6.2.2</ecNumber>
    </recommendedName>
    <alternativeName>
        <fullName evidence="3">Topoisomerase IV subunit A</fullName>
    </alternativeName>
</protein>
<dbReference type="HAMAP" id="MF_00937">
    <property type="entry name" value="ParC_type2"/>
    <property type="match status" value="1"/>
</dbReference>
<dbReference type="RefSeq" id="WP_217069683.1">
    <property type="nucleotide sequence ID" value="NZ_JAHQCS010000186.1"/>
</dbReference>
<name>A0ABS6JRD9_9BACI</name>
<comment type="function">
    <text evidence="3">Topoisomerase IV is essential for chromosome segregation. It relaxes supercoiled DNA. Performs the decatenation events required during the replication of a circular DNA molecule.</text>
</comment>
<gene>
    <name evidence="3 8" type="primary">parC</name>
    <name evidence="8" type="ORF">KS419_24260</name>
</gene>
<dbReference type="InterPro" id="IPR050220">
    <property type="entry name" value="Type_II_DNA_Topoisomerases"/>
</dbReference>
<dbReference type="PANTHER" id="PTHR43493">
    <property type="entry name" value="DNA GYRASE/TOPOISOMERASE SUBUNIT A"/>
    <property type="match status" value="1"/>
</dbReference>
<feature type="site" description="Interaction with DNA" evidence="3">
    <location>
        <position position="96"/>
    </location>
</feature>
<dbReference type="InterPro" id="IPR006691">
    <property type="entry name" value="GyrA/parC_rep"/>
</dbReference>
<keyword evidence="2 3" id="KW-0472">Membrane</keyword>
<feature type="site" description="Interaction with DNA" evidence="3">
    <location>
        <position position="79"/>
    </location>
</feature>
<dbReference type="CDD" id="cd00187">
    <property type="entry name" value="TOP4c"/>
    <property type="match status" value="1"/>
</dbReference>
<dbReference type="NCBIfam" id="NF004044">
    <property type="entry name" value="PRK05561.1"/>
    <property type="match status" value="1"/>
</dbReference>
<dbReference type="SMART" id="SM00434">
    <property type="entry name" value="TOP4c"/>
    <property type="match status" value="1"/>
</dbReference>
<keyword evidence="3 4" id="KW-0238">DNA-binding</keyword>
<evidence type="ECO:0000256" key="3">
    <source>
        <dbReference type="HAMAP-Rule" id="MF_00937"/>
    </source>
</evidence>
<comment type="caution">
    <text evidence="8">The sequence shown here is derived from an EMBL/GenBank/DDBJ whole genome shotgun (WGS) entry which is preliminary data.</text>
</comment>
<comment type="catalytic activity">
    <reaction evidence="3 4">
        <text>ATP-dependent breakage, passage and rejoining of double-stranded DNA.</text>
        <dbReference type="EC" id="5.6.2.2"/>
    </reaction>
</comment>
<evidence type="ECO:0000256" key="2">
    <source>
        <dbReference type="ARBA" id="ARBA00023136"/>
    </source>
</evidence>
<feature type="coiled-coil region" evidence="5">
    <location>
        <begin position="428"/>
        <end position="462"/>
    </location>
</feature>
<evidence type="ECO:0000256" key="1">
    <source>
        <dbReference type="ARBA" id="ARBA00022475"/>
    </source>
</evidence>
<evidence type="ECO:0000259" key="7">
    <source>
        <dbReference type="PROSITE" id="PS52040"/>
    </source>
</evidence>
<feature type="region of interest" description="Disordered" evidence="6">
    <location>
        <begin position="804"/>
        <end position="843"/>
    </location>
</feature>
<dbReference type="Pfam" id="PF00521">
    <property type="entry name" value="DNA_topoisoIV"/>
    <property type="match status" value="1"/>
</dbReference>
<evidence type="ECO:0000313" key="8">
    <source>
        <dbReference type="EMBL" id="MBU9714863.1"/>
    </source>
</evidence>
<accession>A0ABS6JRD9</accession>
<reference evidence="8 9" key="1">
    <citation type="submission" date="2021-06" db="EMBL/GenBank/DDBJ databases">
        <title>Bacillus sp. RD4P76, an endophyte from a halophyte.</title>
        <authorList>
            <person name="Sun J.-Q."/>
        </authorList>
    </citation>
    <scope>NUCLEOTIDE SEQUENCE [LARGE SCALE GENOMIC DNA]</scope>
    <source>
        <strain evidence="8 9">CGMCC 1.15917</strain>
    </source>
</reference>
<feature type="site" description="Interaction with DNA" evidence="3">
    <location>
        <position position="90"/>
    </location>
</feature>
<comment type="subcellular location">
    <subcellularLocation>
        <location evidence="3">Cell membrane</location>
        <topology evidence="3">Peripheral membrane protein</topology>
    </subcellularLocation>
</comment>
<dbReference type="EMBL" id="JAHQCS010000186">
    <property type="protein sequence ID" value="MBU9714863.1"/>
    <property type="molecule type" value="Genomic_DNA"/>
</dbReference>
<feature type="domain" description="Topo IIA-type catalytic" evidence="7">
    <location>
        <begin position="33"/>
        <end position="497"/>
    </location>
</feature>
<evidence type="ECO:0000313" key="9">
    <source>
        <dbReference type="Proteomes" id="UP000784880"/>
    </source>
</evidence>
<dbReference type="InterPro" id="IPR002205">
    <property type="entry name" value="Topo_IIA_dom_A"/>
</dbReference>
<proteinExistence type="inferred from homology"/>
<keyword evidence="9" id="KW-1185">Reference proteome</keyword>
<dbReference type="Pfam" id="PF03989">
    <property type="entry name" value="DNA_gyraseA_C"/>
    <property type="match status" value="5"/>
</dbReference>
<evidence type="ECO:0000256" key="6">
    <source>
        <dbReference type="SAM" id="MobiDB-lite"/>
    </source>
</evidence>
<organism evidence="8 9">
    <name type="scientific">Evansella tamaricis</name>
    <dbReference type="NCBI Taxonomy" id="2069301"/>
    <lineage>
        <taxon>Bacteria</taxon>
        <taxon>Bacillati</taxon>
        <taxon>Bacillota</taxon>
        <taxon>Bacilli</taxon>
        <taxon>Bacillales</taxon>
        <taxon>Bacillaceae</taxon>
        <taxon>Evansella</taxon>
    </lineage>
</organism>